<dbReference type="Proteomes" id="UP000320496">
    <property type="component" value="Chromosome"/>
</dbReference>
<keyword evidence="4" id="KW-1185">Reference proteome</keyword>
<dbReference type="RefSeq" id="WP_145367127.1">
    <property type="nucleotide sequence ID" value="NZ_CP036275.1"/>
</dbReference>
<evidence type="ECO:0000256" key="1">
    <source>
        <dbReference type="SAM" id="MobiDB-lite"/>
    </source>
</evidence>
<dbReference type="PROSITE" id="PS50914">
    <property type="entry name" value="BON"/>
    <property type="match status" value="1"/>
</dbReference>
<dbReference type="EMBL" id="CP036275">
    <property type="protein sequence ID" value="QDU36469.1"/>
    <property type="molecule type" value="Genomic_DNA"/>
</dbReference>
<proteinExistence type="predicted"/>
<dbReference type="Pfam" id="PF04972">
    <property type="entry name" value="BON"/>
    <property type="match status" value="1"/>
</dbReference>
<evidence type="ECO:0000313" key="4">
    <source>
        <dbReference type="Proteomes" id="UP000320496"/>
    </source>
</evidence>
<dbReference type="OrthoDB" id="289524at2"/>
<name>A0A517Z210_9PLAN</name>
<feature type="domain" description="BON" evidence="2">
    <location>
        <begin position="46"/>
        <end position="116"/>
    </location>
</feature>
<feature type="region of interest" description="Disordered" evidence="1">
    <location>
        <begin position="23"/>
        <end position="45"/>
    </location>
</feature>
<reference evidence="3 4" key="1">
    <citation type="submission" date="2019-02" db="EMBL/GenBank/DDBJ databases">
        <title>Deep-cultivation of Planctomycetes and their phenomic and genomic characterization uncovers novel biology.</title>
        <authorList>
            <person name="Wiegand S."/>
            <person name="Jogler M."/>
            <person name="Boedeker C."/>
            <person name="Pinto D."/>
            <person name="Vollmers J."/>
            <person name="Rivas-Marin E."/>
            <person name="Kohn T."/>
            <person name="Peeters S.H."/>
            <person name="Heuer A."/>
            <person name="Rast P."/>
            <person name="Oberbeckmann S."/>
            <person name="Bunk B."/>
            <person name="Jeske O."/>
            <person name="Meyerdierks A."/>
            <person name="Storesund J.E."/>
            <person name="Kallscheuer N."/>
            <person name="Luecker S."/>
            <person name="Lage O.M."/>
            <person name="Pohl T."/>
            <person name="Merkel B.J."/>
            <person name="Hornburger P."/>
            <person name="Mueller R.-W."/>
            <person name="Bruemmer F."/>
            <person name="Labrenz M."/>
            <person name="Spormann A.M."/>
            <person name="Op den Camp H."/>
            <person name="Overmann J."/>
            <person name="Amann R."/>
            <person name="Jetten M.S.M."/>
            <person name="Mascher T."/>
            <person name="Medema M.H."/>
            <person name="Devos D.P."/>
            <person name="Kaster A.-K."/>
            <person name="Ovreas L."/>
            <person name="Rohde M."/>
            <person name="Galperin M.Y."/>
            <person name="Jogler C."/>
        </authorList>
    </citation>
    <scope>NUCLEOTIDE SEQUENCE [LARGE SCALE GENOMIC DNA]</scope>
    <source>
        <strain evidence="3 4">Mal4</strain>
    </source>
</reference>
<sequence>MRGRLHKRSLAISSSATLPMLSTALDDPVPSSASSDIYRDCPPAGDRREIERNVRNTLVDQPGLKFSSLVVRRIHDGVCLEGVLEVSDDTDGTDVSNLARQVAGVDNVINRLLVCDTGSRAVR</sequence>
<organism evidence="3 4">
    <name type="scientific">Maioricimonas rarisocia</name>
    <dbReference type="NCBI Taxonomy" id="2528026"/>
    <lineage>
        <taxon>Bacteria</taxon>
        <taxon>Pseudomonadati</taxon>
        <taxon>Planctomycetota</taxon>
        <taxon>Planctomycetia</taxon>
        <taxon>Planctomycetales</taxon>
        <taxon>Planctomycetaceae</taxon>
        <taxon>Maioricimonas</taxon>
    </lineage>
</organism>
<evidence type="ECO:0000313" key="3">
    <source>
        <dbReference type="EMBL" id="QDU36469.1"/>
    </source>
</evidence>
<dbReference type="AlphaFoldDB" id="A0A517Z210"/>
<gene>
    <name evidence="3" type="ORF">Mal4_07550</name>
</gene>
<protein>
    <recommendedName>
        <fullName evidence="2">BON domain-containing protein</fullName>
    </recommendedName>
</protein>
<accession>A0A517Z210</accession>
<dbReference type="InterPro" id="IPR007055">
    <property type="entry name" value="BON_dom"/>
</dbReference>
<evidence type="ECO:0000259" key="2">
    <source>
        <dbReference type="PROSITE" id="PS50914"/>
    </source>
</evidence>
<dbReference type="KEGG" id="mri:Mal4_07550"/>